<dbReference type="GO" id="GO:0016788">
    <property type="term" value="F:hydrolase activity, acting on ester bonds"/>
    <property type="evidence" value="ECO:0007669"/>
    <property type="project" value="InterPro"/>
</dbReference>
<dbReference type="InterPro" id="IPR051058">
    <property type="entry name" value="GDSL_Est/Lipase"/>
</dbReference>
<dbReference type="SUPFAM" id="SSF52266">
    <property type="entry name" value="SGNH hydrolase"/>
    <property type="match status" value="1"/>
</dbReference>
<accession>A0A9Q0JJU2</accession>
<organism evidence="5 6">
    <name type="scientific">Turnera subulata</name>
    <dbReference type="NCBI Taxonomy" id="218843"/>
    <lineage>
        <taxon>Eukaryota</taxon>
        <taxon>Viridiplantae</taxon>
        <taxon>Streptophyta</taxon>
        <taxon>Embryophyta</taxon>
        <taxon>Tracheophyta</taxon>
        <taxon>Spermatophyta</taxon>
        <taxon>Magnoliopsida</taxon>
        <taxon>eudicotyledons</taxon>
        <taxon>Gunneridae</taxon>
        <taxon>Pentapetalae</taxon>
        <taxon>rosids</taxon>
        <taxon>fabids</taxon>
        <taxon>Malpighiales</taxon>
        <taxon>Passifloraceae</taxon>
        <taxon>Turnera</taxon>
    </lineage>
</organism>
<feature type="signal peptide" evidence="4">
    <location>
        <begin position="1"/>
        <end position="26"/>
    </location>
</feature>
<dbReference type="Gene3D" id="3.40.50.1110">
    <property type="entry name" value="SGNH hydrolase"/>
    <property type="match status" value="1"/>
</dbReference>
<evidence type="ECO:0000313" key="6">
    <source>
        <dbReference type="Proteomes" id="UP001141552"/>
    </source>
</evidence>
<keyword evidence="3" id="KW-0443">Lipid metabolism</keyword>
<dbReference type="PANTHER" id="PTHR45648">
    <property type="entry name" value="GDSL LIPASE/ACYLHYDROLASE FAMILY PROTEIN (AFU_ORTHOLOGUE AFUA_4G14700)"/>
    <property type="match status" value="1"/>
</dbReference>
<dbReference type="EMBL" id="JAKUCV010001966">
    <property type="protein sequence ID" value="KAJ4844393.1"/>
    <property type="molecule type" value="Genomic_DNA"/>
</dbReference>
<dbReference type="PANTHER" id="PTHR45648:SF119">
    <property type="entry name" value="GDSL ESTERASE_LIPASE"/>
    <property type="match status" value="1"/>
</dbReference>
<dbReference type="OrthoDB" id="1600564at2759"/>
<evidence type="ECO:0000256" key="1">
    <source>
        <dbReference type="ARBA" id="ARBA00008668"/>
    </source>
</evidence>
<name>A0A9Q0JJU2_9ROSI</name>
<dbReference type="InterPro" id="IPR035669">
    <property type="entry name" value="SGNH_plant_lipase-like"/>
</dbReference>
<protein>
    <submittedName>
        <fullName evidence="5">Uncharacterized protein</fullName>
    </submittedName>
</protein>
<evidence type="ECO:0000313" key="5">
    <source>
        <dbReference type="EMBL" id="KAJ4844393.1"/>
    </source>
</evidence>
<reference evidence="5" key="1">
    <citation type="submission" date="2022-02" db="EMBL/GenBank/DDBJ databases">
        <authorList>
            <person name="Henning P.M."/>
            <person name="McCubbin A.G."/>
            <person name="Shore J.S."/>
        </authorList>
    </citation>
    <scope>NUCLEOTIDE SEQUENCE</scope>
    <source>
        <strain evidence="5">F60SS</strain>
        <tissue evidence="5">Leaves</tissue>
    </source>
</reference>
<gene>
    <name evidence="5" type="ORF">Tsubulata_002356</name>
</gene>
<keyword evidence="4" id="KW-0732">Signal</keyword>
<keyword evidence="2" id="KW-0378">Hydrolase</keyword>
<comment type="similarity">
    <text evidence="1">Belongs to the 'GDSL' lipolytic enzyme family.</text>
</comment>
<evidence type="ECO:0000256" key="3">
    <source>
        <dbReference type="ARBA" id="ARBA00022963"/>
    </source>
</evidence>
<feature type="chain" id="PRO_5040335805" evidence="4">
    <location>
        <begin position="27"/>
        <end position="349"/>
    </location>
</feature>
<proteinExistence type="inferred from homology"/>
<dbReference type="InterPro" id="IPR036514">
    <property type="entry name" value="SGNH_hydro_sf"/>
</dbReference>
<keyword evidence="6" id="KW-1185">Reference proteome</keyword>
<dbReference type="Proteomes" id="UP001141552">
    <property type="component" value="Unassembled WGS sequence"/>
</dbReference>
<dbReference type="InterPro" id="IPR001087">
    <property type="entry name" value="GDSL"/>
</dbReference>
<dbReference type="CDD" id="cd01837">
    <property type="entry name" value="SGNH_plant_lipase_like"/>
    <property type="match status" value="1"/>
</dbReference>
<comment type="caution">
    <text evidence="5">The sequence shown here is derived from an EMBL/GenBank/DDBJ whole genome shotgun (WGS) entry which is preliminary data.</text>
</comment>
<sequence>MAFGISLLSLFTLFALSILSFAYSKAQMVPAMFIFGDSVVDVGNNNYLPCVARADFPNNGIDFPTKKPTGRFSNGKNAADLLAEKLNLPSSPPYLSLLLGKNDSSFLTGANFASGGSGILNGTGRAFGPLLPLTKQVAYYLSVYEHLVHKLGSNGAKKRLSKSLFVIVTGNNDLSSYSRDSDLRKRNTPQQYSDSMLLVLKGQIKRLHIFGARKFVVTGVGSLGCSPSQRSQNEGERCDESLNSQCVSYNKGLKSMLQELKSKKLMDIHYSYFDTRRFTEVRAACCGLGKLNAEFPCLPISTVCSNRSNHVFWDGSHPTEATDRVLVDAIFDDPSHYTFPMNLRQLVAV</sequence>
<dbReference type="AlphaFoldDB" id="A0A9Q0JJU2"/>
<evidence type="ECO:0000256" key="4">
    <source>
        <dbReference type="SAM" id="SignalP"/>
    </source>
</evidence>
<evidence type="ECO:0000256" key="2">
    <source>
        <dbReference type="ARBA" id="ARBA00022801"/>
    </source>
</evidence>
<keyword evidence="3" id="KW-0442">Lipid degradation</keyword>
<dbReference type="GO" id="GO:0016042">
    <property type="term" value="P:lipid catabolic process"/>
    <property type="evidence" value="ECO:0007669"/>
    <property type="project" value="UniProtKB-KW"/>
</dbReference>
<dbReference type="Pfam" id="PF00657">
    <property type="entry name" value="Lipase_GDSL"/>
    <property type="match status" value="1"/>
</dbReference>
<reference evidence="5" key="2">
    <citation type="journal article" date="2023" name="Plants (Basel)">
        <title>Annotation of the Turnera subulata (Passifloraceae) Draft Genome Reveals the S-Locus Evolved after the Divergence of Turneroideae from Passifloroideae in a Stepwise Manner.</title>
        <authorList>
            <person name="Henning P.M."/>
            <person name="Roalson E.H."/>
            <person name="Mir W."/>
            <person name="McCubbin A.G."/>
            <person name="Shore J.S."/>
        </authorList>
    </citation>
    <scope>NUCLEOTIDE SEQUENCE</scope>
    <source>
        <strain evidence="5">F60SS</strain>
    </source>
</reference>